<sequence length="69" mass="7394">MRLCGAETPIPCVPTHATDVLGVPLPPPTKDPLLPTSDNVIPSLHRLRARLRTNPGAYTLQLVLGGWTS</sequence>
<organism evidence="1 2">
    <name type="scientific">Acorus calamus</name>
    <name type="common">Sweet flag</name>
    <dbReference type="NCBI Taxonomy" id="4465"/>
    <lineage>
        <taxon>Eukaryota</taxon>
        <taxon>Viridiplantae</taxon>
        <taxon>Streptophyta</taxon>
        <taxon>Embryophyta</taxon>
        <taxon>Tracheophyta</taxon>
        <taxon>Spermatophyta</taxon>
        <taxon>Magnoliopsida</taxon>
        <taxon>Liliopsida</taxon>
        <taxon>Acoraceae</taxon>
        <taxon>Acorus</taxon>
    </lineage>
</organism>
<evidence type="ECO:0000313" key="2">
    <source>
        <dbReference type="Proteomes" id="UP001180020"/>
    </source>
</evidence>
<reference evidence="1" key="2">
    <citation type="submission" date="2023-06" db="EMBL/GenBank/DDBJ databases">
        <authorList>
            <person name="Ma L."/>
            <person name="Liu K.-W."/>
            <person name="Li Z."/>
            <person name="Hsiao Y.-Y."/>
            <person name="Qi Y."/>
            <person name="Fu T."/>
            <person name="Tang G."/>
            <person name="Zhang D."/>
            <person name="Sun W.-H."/>
            <person name="Liu D.-K."/>
            <person name="Li Y."/>
            <person name="Chen G.-Z."/>
            <person name="Liu X.-D."/>
            <person name="Liao X.-Y."/>
            <person name="Jiang Y.-T."/>
            <person name="Yu X."/>
            <person name="Hao Y."/>
            <person name="Huang J."/>
            <person name="Zhao X.-W."/>
            <person name="Ke S."/>
            <person name="Chen Y.-Y."/>
            <person name="Wu W.-L."/>
            <person name="Hsu J.-L."/>
            <person name="Lin Y.-F."/>
            <person name="Huang M.-D."/>
            <person name="Li C.-Y."/>
            <person name="Huang L."/>
            <person name="Wang Z.-W."/>
            <person name="Zhao X."/>
            <person name="Zhong W.-Y."/>
            <person name="Peng D.-H."/>
            <person name="Ahmad S."/>
            <person name="Lan S."/>
            <person name="Zhang J.-S."/>
            <person name="Tsai W.-C."/>
            <person name="Van De Peer Y."/>
            <person name="Liu Z.-J."/>
        </authorList>
    </citation>
    <scope>NUCLEOTIDE SEQUENCE</scope>
    <source>
        <strain evidence="1">CP</strain>
        <tissue evidence="1">Leaves</tissue>
    </source>
</reference>
<comment type="caution">
    <text evidence="1">The sequence shown here is derived from an EMBL/GenBank/DDBJ whole genome shotgun (WGS) entry which is preliminary data.</text>
</comment>
<accession>A0AAV9CSM4</accession>
<keyword evidence="2" id="KW-1185">Reference proteome</keyword>
<protein>
    <submittedName>
        <fullName evidence="1">Uncharacterized protein</fullName>
    </submittedName>
</protein>
<reference evidence="1" key="1">
    <citation type="journal article" date="2023" name="Nat. Commun.">
        <title>Diploid and tetraploid genomes of Acorus and the evolution of monocots.</title>
        <authorList>
            <person name="Ma L."/>
            <person name="Liu K.W."/>
            <person name="Li Z."/>
            <person name="Hsiao Y.Y."/>
            <person name="Qi Y."/>
            <person name="Fu T."/>
            <person name="Tang G.D."/>
            <person name="Zhang D."/>
            <person name="Sun W.H."/>
            <person name="Liu D.K."/>
            <person name="Li Y."/>
            <person name="Chen G.Z."/>
            <person name="Liu X.D."/>
            <person name="Liao X.Y."/>
            <person name="Jiang Y.T."/>
            <person name="Yu X."/>
            <person name="Hao Y."/>
            <person name="Huang J."/>
            <person name="Zhao X.W."/>
            <person name="Ke S."/>
            <person name="Chen Y.Y."/>
            <person name="Wu W.L."/>
            <person name="Hsu J.L."/>
            <person name="Lin Y.F."/>
            <person name="Huang M.D."/>
            <person name="Li C.Y."/>
            <person name="Huang L."/>
            <person name="Wang Z.W."/>
            <person name="Zhao X."/>
            <person name="Zhong W.Y."/>
            <person name="Peng D.H."/>
            <person name="Ahmad S."/>
            <person name="Lan S."/>
            <person name="Zhang J.S."/>
            <person name="Tsai W.C."/>
            <person name="Van de Peer Y."/>
            <person name="Liu Z.J."/>
        </authorList>
    </citation>
    <scope>NUCLEOTIDE SEQUENCE</scope>
    <source>
        <strain evidence="1">CP</strain>
    </source>
</reference>
<proteinExistence type="predicted"/>
<dbReference type="Proteomes" id="UP001180020">
    <property type="component" value="Unassembled WGS sequence"/>
</dbReference>
<dbReference type="EMBL" id="JAUJYO010000018">
    <property type="protein sequence ID" value="KAK1291068.1"/>
    <property type="molecule type" value="Genomic_DNA"/>
</dbReference>
<dbReference type="AlphaFoldDB" id="A0AAV9CSM4"/>
<name>A0AAV9CSM4_ACOCL</name>
<gene>
    <name evidence="1" type="ORF">QJS10_CPB18g00645</name>
</gene>
<evidence type="ECO:0000313" key="1">
    <source>
        <dbReference type="EMBL" id="KAK1291068.1"/>
    </source>
</evidence>